<accession>A0AA36A450</accession>
<sequence>MTNEFLLFIIPAITSQYISMAVKMVEMSVGPTTWKKLEDHANKAMRVKAIIELIAVHQMCVMVVSDKPYWMRFVVFWASIGTMVFMHVSFWMWSKEVKTDQVEKGGLSAVKNQV</sequence>
<protein>
    <submittedName>
        <fullName evidence="2">Uncharacterized protein</fullName>
    </submittedName>
</protein>
<gene>
    <name evidence="2" type="ORF">LSALG_LOCUS42030</name>
</gene>
<organism evidence="2 3">
    <name type="scientific">Lactuca saligna</name>
    <name type="common">Willowleaf lettuce</name>
    <dbReference type="NCBI Taxonomy" id="75948"/>
    <lineage>
        <taxon>Eukaryota</taxon>
        <taxon>Viridiplantae</taxon>
        <taxon>Streptophyta</taxon>
        <taxon>Embryophyta</taxon>
        <taxon>Tracheophyta</taxon>
        <taxon>Spermatophyta</taxon>
        <taxon>Magnoliopsida</taxon>
        <taxon>eudicotyledons</taxon>
        <taxon>Gunneridae</taxon>
        <taxon>Pentapetalae</taxon>
        <taxon>asterids</taxon>
        <taxon>campanulids</taxon>
        <taxon>Asterales</taxon>
        <taxon>Asteraceae</taxon>
        <taxon>Cichorioideae</taxon>
        <taxon>Cichorieae</taxon>
        <taxon>Lactucinae</taxon>
        <taxon>Lactuca</taxon>
    </lineage>
</organism>
<keyword evidence="1" id="KW-0472">Membrane</keyword>
<keyword evidence="1" id="KW-1133">Transmembrane helix</keyword>
<evidence type="ECO:0000256" key="1">
    <source>
        <dbReference type="SAM" id="Phobius"/>
    </source>
</evidence>
<feature type="transmembrane region" description="Helical" evidence="1">
    <location>
        <begin position="70"/>
        <end position="93"/>
    </location>
</feature>
<dbReference type="EMBL" id="OX465085">
    <property type="protein sequence ID" value="CAI9303604.1"/>
    <property type="molecule type" value="Genomic_DNA"/>
</dbReference>
<proteinExistence type="predicted"/>
<keyword evidence="3" id="KW-1185">Reference proteome</keyword>
<name>A0AA36A450_LACSI</name>
<dbReference type="Proteomes" id="UP001177003">
    <property type="component" value="Chromosome 9"/>
</dbReference>
<evidence type="ECO:0000313" key="2">
    <source>
        <dbReference type="EMBL" id="CAI9303604.1"/>
    </source>
</evidence>
<evidence type="ECO:0000313" key="3">
    <source>
        <dbReference type="Proteomes" id="UP001177003"/>
    </source>
</evidence>
<keyword evidence="1" id="KW-0812">Transmembrane</keyword>
<dbReference type="AlphaFoldDB" id="A0AA36A450"/>
<reference evidence="2" key="1">
    <citation type="submission" date="2023-04" db="EMBL/GenBank/DDBJ databases">
        <authorList>
            <person name="Vijverberg K."/>
            <person name="Xiong W."/>
            <person name="Schranz E."/>
        </authorList>
    </citation>
    <scope>NUCLEOTIDE SEQUENCE</scope>
</reference>
<feature type="transmembrane region" description="Helical" evidence="1">
    <location>
        <begin position="6"/>
        <end position="25"/>
    </location>
</feature>